<protein>
    <submittedName>
        <fullName evidence="2">Uncharacterized protein SWM091</fullName>
    </submittedName>
    <submittedName>
        <fullName evidence="3">VraH family protein</fullName>
    </submittedName>
</protein>
<dbReference type="NCBIfam" id="NF033835">
    <property type="entry name" value="VraH_fam"/>
    <property type="match status" value="1"/>
</dbReference>
<accession>Q5DWE1</accession>
<evidence type="ECO:0000313" key="8">
    <source>
        <dbReference type="Proteomes" id="UP000261016"/>
    </source>
</evidence>
<reference evidence="4 9" key="5">
    <citation type="submission" date="2018-08" db="EMBL/GenBank/DDBJ databases">
        <title>Murine metabolic-syndrome-specific gut microbial biobank.</title>
        <authorList>
            <person name="Liu C."/>
        </authorList>
    </citation>
    <scope>NUCLEOTIDE SEQUENCE [LARGE SCALE GENOMIC DNA]</scope>
    <source>
        <strain evidence="4 9">1XD21-27</strain>
    </source>
</reference>
<keyword evidence="1" id="KW-1133">Transmembrane helix</keyword>
<evidence type="ECO:0000313" key="6">
    <source>
        <dbReference type="EMBL" id="RGM30369.1"/>
    </source>
</evidence>
<dbReference type="RefSeq" id="WP_002451605.1">
    <property type="nucleotide sequence ID" value="NZ_CABMFV010000003.1"/>
</dbReference>
<evidence type="ECO:0000313" key="3">
    <source>
        <dbReference type="EMBL" id="MCG6226709.1"/>
    </source>
</evidence>
<evidence type="ECO:0000313" key="9">
    <source>
        <dbReference type="Proteomes" id="UP000481807"/>
    </source>
</evidence>
<sequence length="62" mass="6916">MKFKDLIKQSYEDLKNLNVNVFNVIMLTLIVIVLSSALTPIAGIPIGLLGGAYVLKRRDEKQ</sequence>
<reference evidence="6 8" key="4">
    <citation type="submission" date="2018-08" db="EMBL/GenBank/DDBJ databases">
        <title>A genome reference for cultivated species of the human gut microbiota.</title>
        <authorList>
            <person name="Zou Y."/>
            <person name="Xue W."/>
            <person name="Luo G."/>
        </authorList>
    </citation>
    <scope>NUCLEOTIDE SEQUENCE [LARGE SCALE GENOMIC DNA]</scope>
    <source>
        <strain evidence="6 8">OM08-17AT</strain>
    </source>
</reference>
<proteinExistence type="predicted"/>
<dbReference type="Proteomes" id="UP000481807">
    <property type="component" value="Unassembled WGS sequence"/>
</dbReference>
<dbReference type="EMBL" id="AB189475">
    <property type="protein sequence ID" value="BAD90563.1"/>
    <property type="molecule type" value="Genomic_DNA"/>
</dbReference>
<evidence type="ECO:0000313" key="5">
    <source>
        <dbReference type="EMBL" id="PTI50953.1"/>
    </source>
</evidence>
<reference evidence="2" key="1">
    <citation type="submission" date="2004-08" db="EMBL/GenBank/DDBJ databases">
        <title>Molecular properties of the four lipolytic genes of Staphylococcus warneri M: Cloning, sequencing, and expression in Escherichia coli.</title>
        <authorList>
            <person name="Yokoi K."/>
            <person name="Nishida M."/>
            <person name="Kawasaki K."/>
            <person name="Taketo A."/>
            <person name="Kodaira K."/>
        </authorList>
    </citation>
    <scope>NUCLEOTIDE SEQUENCE</scope>
</reference>
<dbReference type="InterPro" id="IPR049869">
    <property type="entry name" value="VraH"/>
</dbReference>
<dbReference type="Proteomes" id="UP000240717">
    <property type="component" value="Unassembled WGS sequence"/>
</dbReference>
<evidence type="ECO:0000313" key="7">
    <source>
        <dbReference type="Proteomes" id="UP000240717"/>
    </source>
</evidence>
<dbReference type="EMBL" id="QXWP01000004">
    <property type="protein sequence ID" value="NBH30975.1"/>
    <property type="molecule type" value="Genomic_DNA"/>
</dbReference>
<name>Q5DWE1_STAWA</name>
<gene>
    <name evidence="2" type="primary">SWM091</name>
    <name evidence="5" type="ORF">BU085_06830</name>
    <name evidence="4" type="ORF">D3Z30_08255</name>
    <name evidence="6" type="ORF">DXC19_07905</name>
    <name evidence="3" type="ORF">G8J23_12060</name>
</gene>
<keyword evidence="1" id="KW-0472">Membrane</keyword>
<organism evidence="2">
    <name type="scientific">Staphylococcus warneri</name>
    <dbReference type="NCBI Taxonomy" id="1292"/>
    <lineage>
        <taxon>Bacteria</taxon>
        <taxon>Bacillati</taxon>
        <taxon>Bacillota</taxon>
        <taxon>Bacilli</taxon>
        <taxon>Bacillales</taxon>
        <taxon>Staphylococcaceae</taxon>
        <taxon>Staphylococcus</taxon>
    </lineage>
</organism>
<keyword evidence="1" id="KW-0812">Transmembrane</keyword>
<dbReference type="STRING" id="1194526.A284_11610"/>
<dbReference type="PATRIC" id="fig|1292.13.peg.2224"/>
<dbReference type="EMBL" id="JAANHJ010000001">
    <property type="protein sequence ID" value="MCG6226709.1"/>
    <property type="molecule type" value="Genomic_DNA"/>
</dbReference>
<evidence type="ECO:0000256" key="1">
    <source>
        <dbReference type="SAM" id="Phobius"/>
    </source>
</evidence>
<reference evidence="5" key="3">
    <citation type="submission" date="2018-03" db="EMBL/GenBank/DDBJ databases">
        <authorList>
            <person name="Keele B.F."/>
        </authorList>
    </citation>
    <scope>NUCLEOTIDE SEQUENCE</scope>
    <source>
        <strain evidence="5">SNUC 2993</strain>
    </source>
</reference>
<dbReference type="EMBL" id="PZEV01000019">
    <property type="protein sequence ID" value="PTI50953.1"/>
    <property type="molecule type" value="Genomic_DNA"/>
</dbReference>
<reference evidence="3 10" key="6">
    <citation type="submission" date="2020-03" db="EMBL/GenBank/DDBJ databases">
        <title>Comparative genetics of Staphylococcus warneri persistents from caprine mastitis.</title>
        <authorList>
            <person name="Franca C.A."/>
            <person name="Rosa D.S."/>
            <person name="Silva A."/>
            <person name="Rodrigues D.L.N."/>
            <person name="Santos R.G."/>
            <person name="Castillo R.E.H."/>
            <person name="Moreira M.A.S."/>
            <person name="Lima M.C."/>
            <person name="Gouveia G.V."/>
            <person name="Gouveia J.J.S."/>
            <person name="Souza R.F.S."/>
            <person name="Bertram B."/>
            <person name="Azevedo V."/>
            <person name="Costa M."/>
        </authorList>
    </citation>
    <scope>NUCLEOTIDE SEQUENCE [LARGE SCALE GENOMIC DNA]</scope>
    <source>
        <strain evidence="3 10">Cap 9.2</strain>
    </source>
</reference>
<feature type="transmembrane region" description="Helical" evidence="1">
    <location>
        <begin position="24"/>
        <end position="55"/>
    </location>
</feature>
<dbReference type="Proteomes" id="UP000814367">
    <property type="component" value="Unassembled WGS sequence"/>
</dbReference>
<evidence type="ECO:0000313" key="10">
    <source>
        <dbReference type="Proteomes" id="UP000814367"/>
    </source>
</evidence>
<dbReference type="Proteomes" id="UP000261016">
    <property type="component" value="Unassembled WGS sequence"/>
</dbReference>
<dbReference type="EMBL" id="QSTD01000003">
    <property type="protein sequence ID" value="RGM30369.1"/>
    <property type="molecule type" value="Genomic_DNA"/>
</dbReference>
<keyword evidence="10" id="KW-1185">Reference proteome</keyword>
<dbReference type="GeneID" id="58061221"/>
<reference evidence="5 7" key="2">
    <citation type="journal article" date="2016" name="Front. Microbiol.">
        <title>Comprehensive Phylogenetic Analysis of Bovine Non-aureus Staphylococci Species Based on Whole-Genome Sequencing.</title>
        <authorList>
            <person name="Naushad S."/>
            <person name="Barkema H.W."/>
            <person name="Luby C."/>
            <person name="Condas L.A."/>
            <person name="Nobrega D.B."/>
            <person name="Carson D.A."/>
            <person name="De Buck J."/>
        </authorList>
    </citation>
    <scope>NUCLEOTIDE SEQUENCE [LARGE SCALE GENOMIC DNA]</scope>
    <source>
        <strain evidence="5 7">SNUC 2993</strain>
    </source>
</reference>
<evidence type="ECO:0000313" key="4">
    <source>
        <dbReference type="EMBL" id="NBH30975.1"/>
    </source>
</evidence>
<dbReference type="AlphaFoldDB" id="Q5DWE1"/>
<evidence type="ECO:0000313" key="2">
    <source>
        <dbReference type="EMBL" id="BAD90563.1"/>
    </source>
</evidence>